<feature type="transmembrane region" description="Helical" evidence="1">
    <location>
        <begin position="31"/>
        <end position="51"/>
    </location>
</feature>
<evidence type="ECO:0000256" key="1">
    <source>
        <dbReference type="SAM" id="Phobius"/>
    </source>
</evidence>
<keyword evidence="3" id="KW-1185">Reference proteome</keyword>
<keyword evidence="1" id="KW-0472">Membrane</keyword>
<evidence type="ECO:0000313" key="2">
    <source>
        <dbReference type="EMBL" id="QDT36616.1"/>
    </source>
</evidence>
<accession>A0A517QY62</accession>
<dbReference type="EMBL" id="CP036268">
    <property type="protein sequence ID" value="QDT36616.1"/>
    <property type="molecule type" value="Genomic_DNA"/>
</dbReference>
<dbReference type="AlphaFoldDB" id="A0A517QY62"/>
<keyword evidence="1" id="KW-0812">Transmembrane</keyword>
<proteinExistence type="predicted"/>
<protein>
    <submittedName>
        <fullName evidence="2">Uncharacterized protein</fullName>
    </submittedName>
</protein>
<name>A0A517QY62_9PLAN</name>
<keyword evidence="1" id="KW-1133">Transmembrane helix</keyword>
<organism evidence="2 3">
    <name type="scientific">Stratiformator vulcanicus</name>
    <dbReference type="NCBI Taxonomy" id="2527980"/>
    <lineage>
        <taxon>Bacteria</taxon>
        <taxon>Pseudomonadati</taxon>
        <taxon>Planctomycetota</taxon>
        <taxon>Planctomycetia</taxon>
        <taxon>Planctomycetales</taxon>
        <taxon>Planctomycetaceae</taxon>
        <taxon>Stratiformator</taxon>
    </lineage>
</organism>
<reference evidence="2 3" key="1">
    <citation type="submission" date="2019-02" db="EMBL/GenBank/DDBJ databases">
        <title>Deep-cultivation of Planctomycetes and their phenomic and genomic characterization uncovers novel biology.</title>
        <authorList>
            <person name="Wiegand S."/>
            <person name="Jogler M."/>
            <person name="Boedeker C."/>
            <person name="Pinto D."/>
            <person name="Vollmers J."/>
            <person name="Rivas-Marin E."/>
            <person name="Kohn T."/>
            <person name="Peeters S.H."/>
            <person name="Heuer A."/>
            <person name="Rast P."/>
            <person name="Oberbeckmann S."/>
            <person name="Bunk B."/>
            <person name="Jeske O."/>
            <person name="Meyerdierks A."/>
            <person name="Storesund J.E."/>
            <person name="Kallscheuer N."/>
            <person name="Luecker S."/>
            <person name="Lage O.M."/>
            <person name="Pohl T."/>
            <person name="Merkel B.J."/>
            <person name="Hornburger P."/>
            <person name="Mueller R.-W."/>
            <person name="Bruemmer F."/>
            <person name="Labrenz M."/>
            <person name="Spormann A.M."/>
            <person name="Op den Camp H."/>
            <person name="Overmann J."/>
            <person name="Amann R."/>
            <person name="Jetten M.S.M."/>
            <person name="Mascher T."/>
            <person name="Medema M.H."/>
            <person name="Devos D.P."/>
            <person name="Kaster A.-K."/>
            <person name="Ovreas L."/>
            <person name="Rohde M."/>
            <person name="Galperin M.Y."/>
            <person name="Jogler C."/>
        </authorList>
    </citation>
    <scope>NUCLEOTIDE SEQUENCE [LARGE SCALE GENOMIC DNA]</scope>
    <source>
        <strain evidence="2 3">Pan189</strain>
    </source>
</reference>
<sequence>MEAIWPAVDWLILSAMVATGFLGLRLLSRRWLIALGFYSLLVAFIAPASFATSRPSHDAFDALRTEGPNPLTLVFSAIESIGGAPVWALSAVTDEFEPVLKQLRRPTRTDPEAVTLSWNSLRRCA</sequence>
<feature type="transmembrane region" description="Helical" evidence="1">
    <location>
        <begin position="6"/>
        <end position="24"/>
    </location>
</feature>
<evidence type="ECO:0000313" key="3">
    <source>
        <dbReference type="Proteomes" id="UP000317318"/>
    </source>
</evidence>
<dbReference type="KEGG" id="svp:Pan189_09760"/>
<gene>
    <name evidence="2" type="ORF">Pan189_09760</name>
</gene>
<dbReference type="Proteomes" id="UP000317318">
    <property type="component" value="Chromosome"/>
</dbReference>